<sequence length="126" mass="14827">MPPSGFRIRPNFVKIKCDNTKKTDMEGERNVIIWLDFSQLISFLDQTILLPARKSRNVIPRLEIRIIRVYNFTYTESFKRLHHQNTHAILFALADSPGQEQRGEYKIHGNHACDRACKDRKRDKDS</sequence>
<reference evidence="1 2" key="1">
    <citation type="submission" date="2019-01" db="EMBL/GenBank/DDBJ databases">
        <title>Sequencing of cultivated peanut Arachis hypogaea provides insights into genome evolution and oil improvement.</title>
        <authorList>
            <person name="Chen X."/>
        </authorList>
    </citation>
    <scope>NUCLEOTIDE SEQUENCE [LARGE SCALE GENOMIC DNA]</scope>
    <source>
        <strain evidence="2">cv. Fuhuasheng</strain>
        <tissue evidence="1">Leaves</tissue>
    </source>
</reference>
<name>A0A445D9X1_ARAHY</name>
<organism evidence="1 2">
    <name type="scientific">Arachis hypogaea</name>
    <name type="common">Peanut</name>
    <dbReference type="NCBI Taxonomy" id="3818"/>
    <lineage>
        <taxon>Eukaryota</taxon>
        <taxon>Viridiplantae</taxon>
        <taxon>Streptophyta</taxon>
        <taxon>Embryophyta</taxon>
        <taxon>Tracheophyta</taxon>
        <taxon>Spermatophyta</taxon>
        <taxon>Magnoliopsida</taxon>
        <taxon>eudicotyledons</taxon>
        <taxon>Gunneridae</taxon>
        <taxon>Pentapetalae</taxon>
        <taxon>rosids</taxon>
        <taxon>fabids</taxon>
        <taxon>Fabales</taxon>
        <taxon>Fabaceae</taxon>
        <taxon>Papilionoideae</taxon>
        <taxon>50 kb inversion clade</taxon>
        <taxon>dalbergioids sensu lato</taxon>
        <taxon>Dalbergieae</taxon>
        <taxon>Pterocarpus clade</taxon>
        <taxon>Arachis</taxon>
    </lineage>
</organism>
<dbReference type="AlphaFoldDB" id="A0A445D9X1"/>
<protein>
    <submittedName>
        <fullName evidence="1">Uncharacterized protein</fullName>
    </submittedName>
</protein>
<dbReference type="Proteomes" id="UP000289738">
    <property type="component" value="Chromosome A04"/>
</dbReference>
<evidence type="ECO:0000313" key="2">
    <source>
        <dbReference type="Proteomes" id="UP000289738"/>
    </source>
</evidence>
<accession>A0A445D9X1</accession>
<proteinExistence type="predicted"/>
<evidence type="ECO:0000313" key="1">
    <source>
        <dbReference type="EMBL" id="RYR59967.1"/>
    </source>
</evidence>
<gene>
    <name evidence="1" type="ORF">Ahy_A04g017087</name>
</gene>
<comment type="caution">
    <text evidence="1">The sequence shown here is derived from an EMBL/GenBank/DDBJ whole genome shotgun (WGS) entry which is preliminary data.</text>
</comment>
<keyword evidence="2" id="KW-1185">Reference proteome</keyword>
<dbReference type="EMBL" id="SDMP01000004">
    <property type="protein sequence ID" value="RYR59967.1"/>
    <property type="molecule type" value="Genomic_DNA"/>
</dbReference>